<name>A0A4D4J5H3_9PSEU</name>
<evidence type="ECO:0000313" key="1">
    <source>
        <dbReference type="EMBL" id="GDY29839.1"/>
    </source>
</evidence>
<sequence>MAGPAGVPVTEHDVNADGTVRDAAVALWVDAARQAYLDHCALLQRLRERSGLTLRHRTGTLPAGALLGRPTSVVISASTTEFRPRSFTISMRLRPRGGDQEVALNAASVIRLEDPTTGEVVELGPPAAFLLIALPRCLDAGPTLLIPFSSDLWIPPGPSHPLLPRRMTRG</sequence>
<protein>
    <submittedName>
        <fullName evidence="1">Uncharacterized protein</fullName>
    </submittedName>
</protein>
<organism evidence="1 2">
    <name type="scientific">Gandjariella thermophila</name>
    <dbReference type="NCBI Taxonomy" id="1931992"/>
    <lineage>
        <taxon>Bacteria</taxon>
        <taxon>Bacillati</taxon>
        <taxon>Actinomycetota</taxon>
        <taxon>Actinomycetes</taxon>
        <taxon>Pseudonocardiales</taxon>
        <taxon>Pseudonocardiaceae</taxon>
        <taxon>Gandjariella</taxon>
    </lineage>
</organism>
<dbReference type="EMBL" id="BJFL01000005">
    <property type="protein sequence ID" value="GDY29839.1"/>
    <property type="molecule type" value="Genomic_DNA"/>
</dbReference>
<keyword evidence="2" id="KW-1185">Reference proteome</keyword>
<reference evidence="2" key="1">
    <citation type="submission" date="2019-04" db="EMBL/GenBank/DDBJ databases">
        <title>Draft genome sequence of Pseudonocardiaceae bacterium SL3-2-4.</title>
        <authorList>
            <person name="Ningsih F."/>
            <person name="Yokota A."/>
            <person name="Sakai Y."/>
            <person name="Nanatani K."/>
            <person name="Yabe S."/>
            <person name="Oetari A."/>
            <person name="Sjamsuridzal W."/>
        </authorList>
    </citation>
    <scope>NUCLEOTIDE SEQUENCE [LARGE SCALE GENOMIC DNA]</scope>
    <source>
        <strain evidence="2">SL3-2-4</strain>
    </source>
</reference>
<dbReference type="RefSeq" id="WP_137813006.1">
    <property type="nucleotide sequence ID" value="NZ_BJFL01000005.1"/>
</dbReference>
<accession>A0A4D4J5H3</accession>
<dbReference type="OrthoDB" id="9876722at2"/>
<evidence type="ECO:0000313" key="2">
    <source>
        <dbReference type="Proteomes" id="UP000298860"/>
    </source>
</evidence>
<dbReference type="InterPro" id="IPR029069">
    <property type="entry name" value="HotDog_dom_sf"/>
</dbReference>
<comment type="caution">
    <text evidence="1">The sequence shown here is derived from an EMBL/GenBank/DDBJ whole genome shotgun (WGS) entry which is preliminary data.</text>
</comment>
<dbReference type="AlphaFoldDB" id="A0A4D4J5H3"/>
<dbReference type="Gene3D" id="3.10.129.10">
    <property type="entry name" value="Hotdog Thioesterase"/>
    <property type="match status" value="1"/>
</dbReference>
<dbReference type="Proteomes" id="UP000298860">
    <property type="component" value="Unassembled WGS sequence"/>
</dbReference>
<gene>
    <name evidence="1" type="ORF">GTS_14720</name>
</gene>
<dbReference type="SUPFAM" id="SSF54637">
    <property type="entry name" value="Thioesterase/thiol ester dehydrase-isomerase"/>
    <property type="match status" value="1"/>
</dbReference>
<proteinExistence type="predicted"/>